<comment type="caution">
    <text evidence="6">The sequence shown here is derived from an EMBL/GenBank/DDBJ whole genome shotgun (WGS) entry which is preliminary data.</text>
</comment>
<evidence type="ECO:0000256" key="2">
    <source>
        <dbReference type="ARBA" id="ARBA00023015"/>
    </source>
</evidence>
<dbReference type="Pfam" id="PF03466">
    <property type="entry name" value="LysR_substrate"/>
    <property type="match status" value="1"/>
</dbReference>
<dbReference type="Pfam" id="PF00126">
    <property type="entry name" value="HTH_1"/>
    <property type="match status" value="1"/>
</dbReference>
<dbReference type="SUPFAM" id="SSF53850">
    <property type="entry name" value="Periplasmic binding protein-like II"/>
    <property type="match status" value="1"/>
</dbReference>
<dbReference type="CDD" id="cd08422">
    <property type="entry name" value="PBP2_CrgA_like"/>
    <property type="match status" value="1"/>
</dbReference>
<evidence type="ECO:0000256" key="1">
    <source>
        <dbReference type="ARBA" id="ARBA00009437"/>
    </source>
</evidence>
<sequence length="303" mass="33317">MDRLQSMLYFVRVVTLKSFSRAAAELGVSAATVTTHVRQLEQVLGVRLLDRNTRSLKLTEAGALYVEHCRQMLDDIRHMETQLAPRGKALRGVLRADVPVVLGRRIIAPQLPAFLRRYPQITLELSMENRSNDLIGRDWDCAIRIGELPDSSLVARRLGTVRWITCAAPAYLERAGEPRTPEDLLRHNCLGFMPVGERTPLPWQFVHDGRMAGMAVRGNVIMDSLDPLLDAAAAGVGMVQVDASAARALLADHRLQRVLADFEVDGPPIMLIASGRRQMPPKVAAFGEFVAGLLTESGGQAAL</sequence>
<dbReference type="Proteomes" id="UP001596013">
    <property type="component" value="Unassembled WGS sequence"/>
</dbReference>
<name>A0ABW0JGF6_9GAMM</name>
<keyword evidence="3" id="KW-0238">DNA-binding</keyword>
<dbReference type="PROSITE" id="PS50931">
    <property type="entry name" value="HTH_LYSR"/>
    <property type="match status" value="1"/>
</dbReference>
<dbReference type="InterPro" id="IPR058163">
    <property type="entry name" value="LysR-type_TF_proteobact-type"/>
</dbReference>
<dbReference type="PANTHER" id="PTHR30537">
    <property type="entry name" value="HTH-TYPE TRANSCRIPTIONAL REGULATOR"/>
    <property type="match status" value="1"/>
</dbReference>
<gene>
    <name evidence="6" type="ORF">ACFPME_01250</name>
</gene>
<dbReference type="InterPro" id="IPR036390">
    <property type="entry name" value="WH_DNA-bd_sf"/>
</dbReference>
<protein>
    <submittedName>
        <fullName evidence="6">LysR substrate-binding domain-containing protein</fullName>
    </submittedName>
</protein>
<dbReference type="EMBL" id="JBHSMK010000002">
    <property type="protein sequence ID" value="MFC5435173.1"/>
    <property type="molecule type" value="Genomic_DNA"/>
</dbReference>
<evidence type="ECO:0000259" key="5">
    <source>
        <dbReference type="PROSITE" id="PS50931"/>
    </source>
</evidence>
<evidence type="ECO:0000256" key="4">
    <source>
        <dbReference type="ARBA" id="ARBA00023163"/>
    </source>
</evidence>
<evidence type="ECO:0000313" key="6">
    <source>
        <dbReference type="EMBL" id="MFC5435173.1"/>
    </source>
</evidence>
<dbReference type="PANTHER" id="PTHR30537:SF5">
    <property type="entry name" value="HTH-TYPE TRANSCRIPTIONAL ACTIVATOR TTDR-RELATED"/>
    <property type="match status" value="1"/>
</dbReference>
<keyword evidence="7" id="KW-1185">Reference proteome</keyword>
<comment type="similarity">
    <text evidence="1">Belongs to the LysR transcriptional regulatory family.</text>
</comment>
<dbReference type="Gene3D" id="3.40.190.290">
    <property type="match status" value="1"/>
</dbReference>
<dbReference type="SUPFAM" id="SSF46785">
    <property type="entry name" value="Winged helix' DNA-binding domain"/>
    <property type="match status" value="1"/>
</dbReference>
<keyword evidence="2" id="KW-0805">Transcription regulation</keyword>
<evidence type="ECO:0000313" key="7">
    <source>
        <dbReference type="Proteomes" id="UP001596013"/>
    </source>
</evidence>
<feature type="domain" description="HTH lysR-type" evidence="5">
    <location>
        <begin position="1"/>
        <end position="59"/>
    </location>
</feature>
<proteinExistence type="inferred from homology"/>
<dbReference type="RefSeq" id="WP_377301225.1">
    <property type="nucleotide sequence ID" value="NZ_JBHSMK010000002.1"/>
</dbReference>
<organism evidence="6 7">
    <name type="scientific">Rhodanobacter umsongensis</name>
    <dbReference type="NCBI Taxonomy" id="633153"/>
    <lineage>
        <taxon>Bacteria</taxon>
        <taxon>Pseudomonadati</taxon>
        <taxon>Pseudomonadota</taxon>
        <taxon>Gammaproteobacteria</taxon>
        <taxon>Lysobacterales</taxon>
        <taxon>Rhodanobacteraceae</taxon>
        <taxon>Rhodanobacter</taxon>
    </lineage>
</organism>
<reference evidence="7" key="1">
    <citation type="journal article" date="2019" name="Int. J. Syst. Evol. Microbiol.">
        <title>The Global Catalogue of Microorganisms (GCM) 10K type strain sequencing project: providing services to taxonomists for standard genome sequencing and annotation.</title>
        <authorList>
            <consortium name="The Broad Institute Genomics Platform"/>
            <consortium name="The Broad Institute Genome Sequencing Center for Infectious Disease"/>
            <person name="Wu L."/>
            <person name="Ma J."/>
        </authorList>
    </citation>
    <scope>NUCLEOTIDE SEQUENCE [LARGE SCALE GENOMIC DNA]</scope>
    <source>
        <strain evidence="7">JCM 17130</strain>
    </source>
</reference>
<dbReference type="InterPro" id="IPR036388">
    <property type="entry name" value="WH-like_DNA-bd_sf"/>
</dbReference>
<dbReference type="Gene3D" id="1.10.10.10">
    <property type="entry name" value="Winged helix-like DNA-binding domain superfamily/Winged helix DNA-binding domain"/>
    <property type="match status" value="1"/>
</dbReference>
<dbReference type="InterPro" id="IPR005119">
    <property type="entry name" value="LysR_subst-bd"/>
</dbReference>
<dbReference type="InterPro" id="IPR000847">
    <property type="entry name" value="LysR_HTH_N"/>
</dbReference>
<accession>A0ABW0JGF6</accession>
<evidence type="ECO:0000256" key="3">
    <source>
        <dbReference type="ARBA" id="ARBA00023125"/>
    </source>
</evidence>
<keyword evidence="4" id="KW-0804">Transcription</keyword>